<evidence type="ECO:0000256" key="2">
    <source>
        <dbReference type="SAM" id="MobiDB-lite"/>
    </source>
</evidence>
<name>A0AAV7YLH4_9EUKA</name>
<dbReference type="EMBL" id="JANTQA010000057">
    <property type="protein sequence ID" value="KAJ3429559.1"/>
    <property type="molecule type" value="Genomic_DNA"/>
</dbReference>
<evidence type="ECO:0000313" key="3">
    <source>
        <dbReference type="EMBL" id="KAJ3429559.1"/>
    </source>
</evidence>
<dbReference type="SUPFAM" id="SSF82784">
    <property type="entry name" value="OsmC-like"/>
    <property type="match status" value="1"/>
</dbReference>
<comment type="caution">
    <text evidence="3">The sequence shown here is derived from an EMBL/GenBank/DDBJ whole genome shotgun (WGS) entry which is preliminary data.</text>
</comment>
<reference evidence="3" key="1">
    <citation type="submission" date="2022-08" db="EMBL/GenBank/DDBJ databases">
        <title>Novel sulphate-reducing endosymbionts in the free-living metamonad Anaeramoeba.</title>
        <authorList>
            <person name="Jerlstrom-Hultqvist J."/>
            <person name="Cepicka I."/>
            <person name="Gallot-Lavallee L."/>
            <person name="Salas-Leiva D."/>
            <person name="Curtis B.A."/>
            <person name="Zahonova K."/>
            <person name="Pipaliya S."/>
            <person name="Dacks J."/>
            <person name="Roger A.J."/>
        </authorList>
    </citation>
    <scope>NUCLEOTIDE SEQUENCE</scope>
    <source>
        <strain evidence="3">Busselton2</strain>
    </source>
</reference>
<gene>
    <name evidence="3" type="ORF">M0812_24914</name>
</gene>
<organism evidence="3 4">
    <name type="scientific">Anaeramoeba flamelloides</name>
    <dbReference type="NCBI Taxonomy" id="1746091"/>
    <lineage>
        <taxon>Eukaryota</taxon>
        <taxon>Metamonada</taxon>
        <taxon>Anaeramoebidae</taxon>
        <taxon>Anaeramoeba</taxon>
    </lineage>
</organism>
<keyword evidence="1" id="KW-0175">Coiled coil</keyword>
<dbReference type="Proteomes" id="UP001146793">
    <property type="component" value="Unassembled WGS sequence"/>
</dbReference>
<evidence type="ECO:0000313" key="4">
    <source>
        <dbReference type="Proteomes" id="UP001146793"/>
    </source>
</evidence>
<dbReference type="Gene3D" id="3.30.300.20">
    <property type="match status" value="1"/>
</dbReference>
<feature type="compositionally biased region" description="Polar residues" evidence="2">
    <location>
        <begin position="1"/>
        <end position="16"/>
    </location>
</feature>
<accession>A0AAV7YLH4</accession>
<dbReference type="InterPro" id="IPR052924">
    <property type="entry name" value="OsmC/Ohr_hydroprdx_reductase"/>
</dbReference>
<feature type="coiled-coil region" evidence="1">
    <location>
        <begin position="88"/>
        <end position="136"/>
    </location>
</feature>
<feature type="region of interest" description="Disordered" evidence="2">
    <location>
        <begin position="141"/>
        <end position="164"/>
    </location>
</feature>
<proteinExistence type="predicted"/>
<dbReference type="AlphaFoldDB" id="A0AAV7YLH4"/>
<sequence>MTSETKTHSTGSINSESEQDTLQKENLEILGEENLDSNIYTKISDEILEYLKPLLKDQPKIYEESSEFIKEKIEQIQKDNETKNDLILKKYLQNKKDHKKQIKSYDELIQRRMSSVEKVKETRDRLILDNLKLKKQLKVFKTQKSNQDQDSDDPQSKNGQGSKTLPIHQWMNHINLESLQNNITQFNKKELTNKIFQFQKLYTIEYLKSKQLLVSSIGSNESDLEINLSINKKFGGSENNPTPLQFITYAIAAQFTQTFVALCSLERIKLKMVYIEAILHVNGMKYLGADMTEPLISMIKLNLSVKSNEHSKRIEKIFQTSKERCPLLNLLNKSNKYELKITKNDERKGKGDDKKNKLNNLNIKTLSKTIHKYKSAKTEGDIFAFVVNGFWDIKNNEGLPQFEGKLSHGKKVKVFTCDWPFSIGGTEQSCLLHDVVMVALGSYILELFILQCTQKKIQLNDLQLTLDSNFDYSSLFVKKGCNDDESGENNNTKITKSFFNIITFSKTKETLLNDILLQVEHIFFTDLFSTNKIPIGYNFKFNDEIEKKILDESKKFKYKIKKKVNLN</sequence>
<evidence type="ECO:0000256" key="1">
    <source>
        <dbReference type="SAM" id="Coils"/>
    </source>
</evidence>
<dbReference type="PANTHER" id="PTHR35368">
    <property type="entry name" value="HYDROPEROXIDE REDUCTASE"/>
    <property type="match status" value="1"/>
</dbReference>
<dbReference type="InterPro" id="IPR003718">
    <property type="entry name" value="OsmC/Ohr_fam"/>
</dbReference>
<feature type="region of interest" description="Disordered" evidence="2">
    <location>
        <begin position="1"/>
        <end position="24"/>
    </location>
</feature>
<dbReference type="InterPro" id="IPR036102">
    <property type="entry name" value="OsmC/Ohrsf"/>
</dbReference>
<dbReference type="PANTHER" id="PTHR35368:SF1">
    <property type="entry name" value="HYDROPEROXIDE REDUCTASE"/>
    <property type="match status" value="1"/>
</dbReference>
<dbReference type="Pfam" id="PF02566">
    <property type="entry name" value="OsmC"/>
    <property type="match status" value="1"/>
</dbReference>
<dbReference type="InterPro" id="IPR015946">
    <property type="entry name" value="KH_dom-like_a/b"/>
</dbReference>
<protein>
    <submittedName>
        <fullName evidence="3">Hydroperoxide reductase</fullName>
    </submittedName>
</protein>